<dbReference type="Gene3D" id="3.40.50.2300">
    <property type="match status" value="1"/>
</dbReference>
<dbReference type="SUPFAM" id="SSF52172">
    <property type="entry name" value="CheY-like"/>
    <property type="match status" value="1"/>
</dbReference>
<protein>
    <recommendedName>
        <fullName evidence="2">histidine kinase</fullName>
        <ecNumber evidence="2">2.7.13.3</ecNumber>
    </recommendedName>
</protein>
<evidence type="ECO:0000256" key="5">
    <source>
        <dbReference type="ARBA" id="ARBA00022777"/>
    </source>
</evidence>
<evidence type="ECO:0000256" key="2">
    <source>
        <dbReference type="ARBA" id="ARBA00012438"/>
    </source>
</evidence>
<dbReference type="SMART" id="SM00260">
    <property type="entry name" value="CheW"/>
    <property type="match status" value="1"/>
</dbReference>
<dbReference type="SUPFAM" id="SSF47384">
    <property type="entry name" value="Homodimeric domain of signal transducing histidine kinase"/>
    <property type="match status" value="1"/>
</dbReference>
<dbReference type="GO" id="GO:0000155">
    <property type="term" value="F:phosphorelay sensor kinase activity"/>
    <property type="evidence" value="ECO:0007669"/>
    <property type="project" value="InterPro"/>
</dbReference>
<dbReference type="SMART" id="SM00387">
    <property type="entry name" value="HATPase_c"/>
    <property type="match status" value="1"/>
</dbReference>
<dbReference type="FunFam" id="3.30.565.10:FF:000016">
    <property type="entry name" value="Chemotaxis protein CheA, putative"/>
    <property type="match status" value="1"/>
</dbReference>
<keyword evidence="5 12" id="KW-0418">Kinase</keyword>
<dbReference type="SMART" id="SM01231">
    <property type="entry name" value="H-kinase_dim"/>
    <property type="match status" value="1"/>
</dbReference>
<dbReference type="HOGENOM" id="CLU_000650_2_1_7"/>
<evidence type="ECO:0000256" key="1">
    <source>
        <dbReference type="ARBA" id="ARBA00000085"/>
    </source>
</evidence>
<dbReference type="InterPro" id="IPR002545">
    <property type="entry name" value="CheW-lke_dom"/>
</dbReference>
<dbReference type="SUPFAM" id="SSF47226">
    <property type="entry name" value="Histidine-containing phosphotransfer domain, HPT domain"/>
    <property type="match status" value="1"/>
</dbReference>
<keyword evidence="4" id="KW-0808">Transferase</keyword>
<comment type="catalytic activity">
    <reaction evidence="1">
        <text>ATP + protein L-histidine = ADP + protein N-phospho-L-histidine.</text>
        <dbReference type="EC" id="2.7.13.3"/>
    </reaction>
</comment>
<feature type="domain" description="HPt" evidence="11">
    <location>
        <begin position="1"/>
        <end position="104"/>
    </location>
</feature>
<feature type="compositionally biased region" description="Acidic residues" evidence="8">
    <location>
        <begin position="138"/>
        <end position="150"/>
    </location>
</feature>
<dbReference type="InterPro" id="IPR036061">
    <property type="entry name" value="CheW-like_dom_sf"/>
</dbReference>
<dbReference type="Gene3D" id="2.30.30.40">
    <property type="entry name" value="SH3 Domains"/>
    <property type="match status" value="1"/>
</dbReference>
<evidence type="ECO:0000313" key="12">
    <source>
        <dbReference type="EMBL" id="ACT18407.1"/>
    </source>
</evidence>
<dbReference type="InterPro" id="IPR005467">
    <property type="entry name" value="His_kinase_dom"/>
</dbReference>
<dbReference type="InterPro" id="IPR004358">
    <property type="entry name" value="Sig_transdc_His_kin-like_C"/>
</dbReference>
<dbReference type="AlphaFoldDB" id="C6DZ99"/>
<keyword evidence="3 7" id="KW-0597">Phosphoprotein</keyword>
<dbReference type="PANTHER" id="PTHR43395">
    <property type="entry name" value="SENSOR HISTIDINE KINASE CHEA"/>
    <property type="match status" value="1"/>
</dbReference>
<dbReference type="SUPFAM" id="SSF55874">
    <property type="entry name" value="ATPase domain of HSP90 chaperone/DNA topoisomerase II/histidine kinase"/>
    <property type="match status" value="1"/>
</dbReference>
<gene>
    <name evidence="12" type="ordered locus">GM21_2359</name>
</gene>
<dbReference type="SMART" id="SM00073">
    <property type="entry name" value="HPT"/>
    <property type="match status" value="1"/>
</dbReference>
<evidence type="ECO:0000259" key="11">
    <source>
        <dbReference type="PROSITE" id="PS50894"/>
    </source>
</evidence>
<dbReference type="InterPro" id="IPR051315">
    <property type="entry name" value="Bact_Chemotaxis_CheA"/>
</dbReference>
<dbReference type="InterPro" id="IPR008207">
    <property type="entry name" value="Sig_transdc_His_kin_Hpt_dom"/>
</dbReference>
<dbReference type="PROSITE" id="PS50894">
    <property type="entry name" value="HPT"/>
    <property type="match status" value="1"/>
</dbReference>
<dbReference type="Pfam" id="PF02518">
    <property type="entry name" value="HATPase_c"/>
    <property type="match status" value="1"/>
</dbReference>
<dbReference type="EC" id="2.7.13.3" evidence="2"/>
<dbReference type="OrthoDB" id="9803176at2"/>
<dbReference type="SUPFAM" id="SSF50341">
    <property type="entry name" value="CheW-like"/>
    <property type="match status" value="1"/>
</dbReference>
<dbReference type="InterPro" id="IPR037006">
    <property type="entry name" value="CheA-like_homodim_sf"/>
</dbReference>
<feature type="domain" description="Response regulatory" evidence="10">
    <location>
        <begin position="639"/>
        <end position="755"/>
    </location>
</feature>
<dbReference type="InterPro" id="IPR036890">
    <property type="entry name" value="HATPase_C_sf"/>
</dbReference>
<dbReference type="CDD" id="cd00088">
    <property type="entry name" value="HPT"/>
    <property type="match status" value="1"/>
</dbReference>
<dbReference type="InterPro" id="IPR036641">
    <property type="entry name" value="HPT_dom_sf"/>
</dbReference>
<dbReference type="KEGG" id="gem:GM21_2359"/>
<feature type="modified residue" description="4-aspartylphosphate" evidence="7">
    <location>
        <position position="688"/>
    </location>
</feature>
<proteinExistence type="predicted"/>
<dbReference type="InterPro" id="IPR004105">
    <property type="entry name" value="CheA-like_dim"/>
</dbReference>
<feature type="modified residue" description="Phosphohistidine" evidence="6">
    <location>
        <position position="47"/>
    </location>
</feature>
<dbReference type="Pfam" id="PF00072">
    <property type="entry name" value="Response_reg"/>
    <property type="match status" value="1"/>
</dbReference>
<dbReference type="InterPro" id="IPR001789">
    <property type="entry name" value="Sig_transdc_resp-reg_receiver"/>
</dbReference>
<dbReference type="GO" id="GO:0006935">
    <property type="term" value="P:chemotaxis"/>
    <property type="evidence" value="ECO:0007669"/>
    <property type="project" value="InterPro"/>
</dbReference>
<accession>C6DZ99</accession>
<evidence type="ECO:0000256" key="7">
    <source>
        <dbReference type="PROSITE-ProRule" id="PRU00169"/>
    </source>
</evidence>
<dbReference type="InterPro" id="IPR003594">
    <property type="entry name" value="HATPase_dom"/>
</dbReference>
<dbReference type="SMART" id="SM00448">
    <property type="entry name" value="REC"/>
    <property type="match status" value="1"/>
</dbReference>
<dbReference type="InterPro" id="IPR011006">
    <property type="entry name" value="CheY-like_superfamily"/>
</dbReference>
<evidence type="ECO:0000259" key="10">
    <source>
        <dbReference type="PROSITE" id="PS50110"/>
    </source>
</evidence>
<dbReference type="Pfam" id="PF01584">
    <property type="entry name" value="CheW"/>
    <property type="match status" value="1"/>
</dbReference>
<dbReference type="Gene3D" id="1.10.287.560">
    <property type="entry name" value="Histidine kinase CheA-like, homodimeric domain"/>
    <property type="match status" value="1"/>
</dbReference>
<evidence type="ECO:0000256" key="8">
    <source>
        <dbReference type="SAM" id="MobiDB-lite"/>
    </source>
</evidence>
<evidence type="ECO:0000256" key="4">
    <source>
        <dbReference type="ARBA" id="ARBA00022679"/>
    </source>
</evidence>
<name>C6DZ99_GEOSM</name>
<evidence type="ECO:0000256" key="3">
    <source>
        <dbReference type="ARBA" id="ARBA00022553"/>
    </source>
</evidence>
<dbReference type="PRINTS" id="PR00344">
    <property type="entry name" value="BCTRLSENSOR"/>
</dbReference>
<dbReference type="GO" id="GO:0005737">
    <property type="term" value="C:cytoplasm"/>
    <property type="evidence" value="ECO:0007669"/>
    <property type="project" value="InterPro"/>
</dbReference>
<evidence type="ECO:0000256" key="6">
    <source>
        <dbReference type="PROSITE-ProRule" id="PRU00110"/>
    </source>
</evidence>
<dbReference type="PANTHER" id="PTHR43395:SF1">
    <property type="entry name" value="CHEMOTAXIS PROTEIN CHEA"/>
    <property type="match status" value="1"/>
</dbReference>
<dbReference type="InterPro" id="IPR036097">
    <property type="entry name" value="HisK_dim/P_sf"/>
</dbReference>
<dbReference type="EMBL" id="CP001661">
    <property type="protein sequence ID" value="ACT18407.1"/>
    <property type="molecule type" value="Genomic_DNA"/>
</dbReference>
<dbReference type="Pfam" id="PF02895">
    <property type="entry name" value="H-kinase_dim"/>
    <property type="match status" value="1"/>
</dbReference>
<dbReference type="eggNOG" id="COG0643">
    <property type="taxonomic scope" value="Bacteria"/>
</dbReference>
<dbReference type="Pfam" id="PF01627">
    <property type="entry name" value="Hpt"/>
    <property type="match status" value="1"/>
</dbReference>
<sequence length="756" mass="82080">MIEDLEMRELFRIESTEHLQLLEEGLLLLEKTPQAVVVIEELFREAHSLKGASRMLALEEIETIAHRFEDLLGEAKNGRRKLTQQAINVMYRCVDSMARLAEEAVSGDKSGVVVGEILAALELKEVGEDAGEARTEVDAEESAEEPEGEDDLRICGAKVEPAPEAGAIAAASPSCLPLSSSARPDSFLIETIRVETRKLDHLMTLAGELTVAKLRVARRCADMDGVTDAWERIASALRSNARRDTDLQQWIAGFSTLLDQVKRSTSDDNSRLETVSGAIEEAILEVRLLPLSTIFNGMPRMVRDLSLEQGKTVQTFVEGGQTCADKRVLEELKAPLTHIIRNAIDHGIEPPAEREELGKPRTGTISIRAYRTAENIVVEVQDDGRGLDLEAVRRVARKGGRREEELAAMSADQLRGLIFASGFSTSPFISELSGRGVGLDVVRTNVERLKGVVTVESTPGAGCTLKIMLPLTLATGRVLIVAACGVHYALPVEYVRNSCQLDLGTIFSIDGRGAVLSEGQTVAVARLSDLLSFARTDFLPEAPASEEEGVGKRPCLIINSGGGRHFALLVDELLDEQEIVLKPQSPLLKHIPGISGATILGSGEVCMILNPPELGAALRQDGTVLAQVAAVAEPERKKTVLVAEDSLTTRTQMKRILEGFGYEVTTAVDGLDALAKLGSGSFDALVSDITMPNMDGLALTQKVRQNRKYGELPIVLVTMLSTDEDKRRGMEAGANAYITKPAFDQKLLLETMRRLI</sequence>
<dbReference type="PROSITE" id="PS50110">
    <property type="entry name" value="RESPONSE_REGULATORY"/>
    <property type="match status" value="1"/>
</dbReference>
<organism evidence="12">
    <name type="scientific">Geobacter sp. (strain M21)</name>
    <dbReference type="NCBI Taxonomy" id="443144"/>
    <lineage>
        <taxon>Bacteria</taxon>
        <taxon>Pseudomonadati</taxon>
        <taxon>Thermodesulfobacteriota</taxon>
        <taxon>Desulfuromonadia</taxon>
        <taxon>Geobacterales</taxon>
        <taxon>Geobacteraceae</taxon>
        <taxon>Geobacter</taxon>
    </lineage>
</organism>
<feature type="region of interest" description="Disordered" evidence="8">
    <location>
        <begin position="129"/>
        <end position="151"/>
    </location>
</feature>
<feature type="domain" description="Histidine kinase" evidence="9">
    <location>
        <begin position="259"/>
        <end position="473"/>
    </location>
</feature>
<dbReference type="STRING" id="443144.GM21_2359"/>
<dbReference type="Gene3D" id="1.20.120.160">
    <property type="entry name" value="HPT domain"/>
    <property type="match status" value="1"/>
</dbReference>
<evidence type="ECO:0000259" key="9">
    <source>
        <dbReference type="PROSITE" id="PS50109"/>
    </source>
</evidence>
<reference evidence="12" key="1">
    <citation type="submission" date="2009-07" db="EMBL/GenBank/DDBJ databases">
        <title>Complete sequence of Geobacter sp. M21.</title>
        <authorList>
            <consortium name="US DOE Joint Genome Institute"/>
            <person name="Lucas S."/>
            <person name="Copeland A."/>
            <person name="Lapidus A."/>
            <person name="Glavina del Rio T."/>
            <person name="Dalin E."/>
            <person name="Tice H."/>
            <person name="Bruce D."/>
            <person name="Goodwin L."/>
            <person name="Pitluck S."/>
            <person name="Saunders E."/>
            <person name="Brettin T."/>
            <person name="Detter J.C."/>
            <person name="Han C."/>
            <person name="Larimer F."/>
            <person name="Land M."/>
            <person name="Hauser L."/>
            <person name="Kyrpides N."/>
            <person name="Ovchinnikova G."/>
            <person name="Lovley D."/>
        </authorList>
    </citation>
    <scope>NUCLEOTIDE SEQUENCE [LARGE SCALE GENOMIC DNA]</scope>
    <source>
        <strain evidence="12">M21</strain>
    </source>
</reference>
<dbReference type="Gene3D" id="3.30.565.10">
    <property type="entry name" value="Histidine kinase-like ATPase, C-terminal domain"/>
    <property type="match status" value="1"/>
</dbReference>
<dbReference type="PROSITE" id="PS50109">
    <property type="entry name" value="HIS_KIN"/>
    <property type="match status" value="1"/>
</dbReference>